<evidence type="ECO:0000313" key="3">
    <source>
        <dbReference type="Proteomes" id="UP000043764"/>
    </source>
</evidence>
<gene>
    <name evidence="2" type="ORF">NIT7321_01311</name>
</gene>
<dbReference type="NCBIfam" id="TIGR04123">
    <property type="entry name" value="P_estr_lig_assc"/>
    <property type="match status" value="1"/>
</dbReference>
<dbReference type="InterPro" id="IPR029052">
    <property type="entry name" value="Metallo-depent_PP-like"/>
</dbReference>
<evidence type="ECO:0000259" key="1">
    <source>
        <dbReference type="Pfam" id="PF00149"/>
    </source>
</evidence>
<dbReference type="GO" id="GO:0016874">
    <property type="term" value="F:ligase activity"/>
    <property type="evidence" value="ECO:0007669"/>
    <property type="project" value="UniProtKB-KW"/>
</dbReference>
<dbReference type="PANTHER" id="PTHR39323">
    <property type="entry name" value="BLR1149 PROTEIN"/>
    <property type="match status" value="1"/>
</dbReference>
<evidence type="ECO:0000313" key="2">
    <source>
        <dbReference type="EMBL" id="CRL10466.1"/>
    </source>
</evidence>
<accession>A0A0H5CZZ0</accession>
<name>A0A0H5CZZ0_9RHOB</name>
<dbReference type="STRING" id="481446.NIT7645_02660"/>
<dbReference type="GO" id="GO:0016787">
    <property type="term" value="F:hydrolase activity"/>
    <property type="evidence" value="ECO:0007669"/>
    <property type="project" value="InterPro"/>
</dbReference>
<dbReference type="RefSeq" id="WP_050672938.1">
    <property type="nucleotide sequence ID" value="NZ_CVRL01000013.1"/>
</dbReference>
<dbReference type="Proteomes" id="UP000043764">
    <property type="component" value="Unassembled WGS sequence"/>
</dbReference>
<organism evidence="2 3">
    <name type="scientific">Phaeobacter italicus</name>
    <dbReference type="NCBI Taxonomy" id="481446"/>
    <lineage>
        <taxon>Bacteria</taxon>
        <taxon>Pseudomonadati</taxon>
        <taxon>Pseudomonadota</taxon>
        <taxon>Alphaproteobacteria</taxon>
        <taxon>Rhodobacterales</taxon>
        <taxon>Roseobacteraceae</taxon>
        <taxon>Phaeobacter</taxon>
    </lineage>
</organism>
<dbReference type="Gene3D" id="3.60.21.10">
    <property type="match status" value="1"/>
</dbReference>
<dbReference type="InterPro" id="IPR024173">
    <property type="entry name" value="Pesterase_MJ0037-like"/>
</dbReference>
<protein>
    <submittedName>
        <fullName evidence="2">Metallophosphoesterase, DNA ligase-associated</fullName>
    </submittedName>
</protein>
<feature type="domain" description="Calcineurin-like phosphoesterase" evidence="1">
    <location>
        <begin position="28"/>
        <end position="121"/>
    </location>
</feature>
<sequence>MSGYSFSLAGADLIALGAGALWWPAQQLLCVSDLHLGKSERHLRRGGAALPPYETRDTLDRLGVLVDNLAPQTVICLGDSFDDDAAVQALPESERSALEALMAQRRWIWITGNHDPAPVGLGGEALNTLSLGPLIFRHIAEPGFSPPPHSAGEVTGHYHPKVRLRGASRPAFLLDHQRLILPAFGTYTGGLCTTHAALRGLMAKQALAILTGPRALPCPMPR</sequence>
<dbReference type="Pfam" id="PF00149">
    <property type="entry name" value="Metallophos"/>
    <property type="match status" value="1"/>
</dbReference>
<keyword evidence="2" id="KW-0436">Ligase</keyword>
<dbReference type="SUPFAM" id="SSF56300">
    <property type="entry name" value="Metallo-dependent phosphatases"/>
    <property type="match status" value="1"/>
</dbReference>
<dbReference type="PANTHER" id="PTHR39323:SF1">
    <property type="entry name" value="BLR1149 PROTEIN"/>
    <property type="match status" value="1"/>
</dbReference>
<dbReference type="InterPro" id="IPR004843">
    <property type="entry name" value="Calcineurin-like_PHP"/>
</dbReference>
<dbReference type="EMBL" id="CVRL01000013">
    <property type="protein sequence ID" value="CRL10466.1"/>
    <property type="molecule type" value="Genomic_DNA"/>
</dbReference>
<dbReference type="AlphaFoldDB" id="A0A0H5CZZ0"/>
<keyword evidence="3" id="KW-1185">Reference proteome</keyword>
<reference evidence="3" key="1">
    <citation type="submission" date="2015-05" db="EMBL/GenBank/DDBJ databases">
        <authorList>
            <person name="Rodrigo-Torres Lidia"/>
            <person name="Arahal R.David."/>
        </authorList>
    </citation>
    <scope>NUCLEOTIDE SEQUENCE [LARGE SCALE GENOMIC DNA]</scope>
    <source>
        <strain evidence="3">CECT 7321</strain>
    </source>
</reference>
<proteinExistence type="predicted"/>
<dbReference type="InterPro" id="IPR026336">
    <property type="entry name" value="PdeM-like"/>
</dbReference>
<dbReference type="PIRSF" id="PIRSF000887">
    <property type="entry name" value="Pesterase_MJ0037"/>
    <property type="match status" value="1"/>
</dbReference>